<protein>
    <recommendedName>
        <fullName evidence="3">C-type lectin domain-containing protein</fullName>
    </recommendedName>
</protein>
<keyword evidence="1" id="KW-1015">Disulfide bond</keyword>
<dbReference type="CDD" id="cd03602">
    <property type="entry name" value="CLECT_1"/>
    <property type="match status" value="1"/>
</dbReference>
<dbReference type="PROSITE" id="PS00615">
    <property type="entry name" value="C_TYPE_LECTIN_1"/>
    <property type="match status" value="1"/>
</dbReference>
<name>A0A665U5S5_ECHNA</name>
<dbReference type="Pfam" id="PF00059">
    <property type="entry name" value="Lectin_C"/>
    <property type="match status" value="2"/>
</dbReference>
<dbReference type="InParanoid" id="A0A665U5S5"/>
<feature type="signal peptide" evidence="2">
    <location>
        <begin position="1"/>
        <end position="19"/>
    </location>
</feature>
<feature type="chain" id="PRO_5025480894" description="C-type lectin domain-containing protein" evidence="2">
    <location>
        <begin position="20"/>
        <end position="224"/>
    </location>
</feature>
<dbReference type="Proteomes" id="UP000472264">
    <property type="component" value="Chromosome 7"/>
</dbReference>
<dbReference type="InterPro" id="IPR001304">
    <property type="entry name" value="C-type_lectin-like"/>
</dbReference>
<keyword evidence="2" id="KW-0732">Signal</keyword>
<reference evidence="4" key="2">
    <citation type="submission" date="2025-08" db="UniProtKB">
        <authorList>
            <consortium name="Ensembl"/>
        </authorList>
    </citation>
    <scope>IDENTIFICATION</scope>
</reference>
<dbReference type="InterPro" id="IPR016186">
    <property type="entry name" value="C-type_lectin-like/link_sf"/>
</dbReference>
<proteinExistence type="predicted"/>
<reference evidence="4" key="1">
    <citation type="submission" date="2021-04" db="EMBL/GenBank/DDBJ databases">
        <authorList>
            <consortium name="Wellcome Sanger Institute Data Sharing"/>
        </authorList>
    </citation>
    <scope>NUCLEOTIDE SEQUENCE [LARGE SCALE GENOMIC DNA]</scope>
</reference>
<evidence type="ECO:0000256" key="1">
    <source>
        <dbReference type="ARBA" id="ARBA00023157"/>
    </source>
</evidence>
<dbReference type="Ensembl" id="ENSENLT00000015264.1">
    <property type="protein sequence ID" value="ENSENLP00000014676.1"/>
    <property type="gene ID" value="ENSENLG00000006904.1"/>
</dbReference>
<keyword evidence="5" id="KW-1185">Reference proteome</keyword>
<dbReference type="SUPFAM" id="SSF56436">
    <property type="entry name" value="C-type lectin-like"/>
    <property type="match status" value="2"/>
</dbReference>
<reference evidence="4" key="3">
    <citation type="submission" date="2025-09" db="UniProtKB">
        <authorList>
            <consortium name="Ensembl"/>
        </authorList>
    </citation>
    <scope>IDENTIFICATION</scope>
</reference>
<dbReference type="PANTHER" id="PTHR45784:SF3">
    <property type="entry name" value="C-TYPE LECTIN DOMAIN FAMILY 4 MEMBER K-LIKE-RELATED"/>
    <property type="match status" value="1"/>
</dbReference>
<evidence type="ECO:0000313" key="5">
    <source>
        <dbReference type="Proteomes" id="UP000472264"/>
    </source>
</evidence>
<evidence type="ECO:0000256" key="2">
    <source>
        <dbReference type="SAM" id="SignalP"/>
    </source>
</evidence>
<dbReference type="SMART" id="SM00034">
    <property type="entry name" value="CLECT"/>
    <property type="match status" value="1"/>
</dbReference>
<evidence type="ECO:0000259" key="3">
    <source>
        <dbReference type="PROSITE" id="PS50041"/>
    </source>
</evidence>
<dbReference type="PANTHER" id="PTHR45784">
    <property type="entry name" value="C-TYPE LECTIN DOMAIN FAMILY 20 MEMBER A-RELATED"/>
    <property type="match status" value="1"/>
</dbReference>
<evidence type="ECO:0000313" key="4">
    <source>
        <dbReference type="Ensembl" id="ENSENLP00000014676.1"/>
    </source>
</evidence>
<dbReference type="InterPro" id="IPR018378">
    <property type="entry name" value="C-type_lectin_CS"/>
</dbReference>
<feature type="domain" description="C-type lectin" evidence="3">
    <location>
        <begin position="18"/>
        <end position="112"/>
    </location>
</feature>
<dbReference type="OMA" id="PICINIF"/>
<feature type="domain" description="C-type lectin" evidence="3">
    <location>
        <begin position="115"/>
        <end position="221"/>
    </location>
</feature>
<sequence length="224" mass="26083">LVILLSLPVLLKLMLNVFMSNYYRFVYEKKNITEAQRYCREKHTNLASIDSMQDVNILTAMVNRTQLQTSGSGSVSFISTNVLSYFEDCGMMLSDGMWNDESCAVLQLPICINIFILMNKLMNWNEAQKYCRERYTDLVSVRNSEENQKVKDLIPDRRGAWIGLFKDDWKWLDGSNSTFRNWEKTQPNNNFGSENCAVMSFGQHGKWHDWPCTEEKAFICYGRS</sequence>
<organism evidence="4 5">
    <name type="scientific">Echeneis naucrates</name>
    <name type="common">Live sharksucker</name>
    <dbReference type="NCBI Taxonomy" id="173247"/>
    <lineage>
        <taxon>Eukaryota</taxon>
        <taxon>Metazoa</taxon>
        <taxon>Chordata</taxon>
        <taxon>Craniata</taxon>
        <taxon>Vertebrata</taxon>
        <taxon>Euteleostomi</taxon>
        <taxon>Actinopterygii</taxon>
        <taxon>Neopterygii</taxon>
        <taxon>Teleostei</taxon>
        <taxon>Neoteleostei</taxon>
        <taxon>Acanthomorphata</taxon>
        <taxon>Carangaria</taxon>
        <taxon>Carangiformes</taxon>
        <taxon>Echeneidae</taxon>
        <taxon>Echeneis</taxon>
    </lineage>
</organism>
<accession>A0A665U5S5</accession>
<dbReference type="PROSITE" id="PS50041">
    <property type="entry name" value="C_TYPE_LECTIN_2"/>
    <property type="match status" value="2"/>
</dbReference>
<dbReference type="InterPro" id="IPR016187">
    <property type="entry name" value="CTDL_fold"/>
</dbReference>
<dbReference type="Gene3D" id="3.10.100.10">
    <property type="entry name" value="Mannose-Binding Protein A, subunit A"/>
    <property type="match status" value="2"/>
</dbReference>
<dbReference type="AlphaFoldDB" id="A0A665U5S5"/>